<name>A0AB39BV93_9BACI</name>
<accession>A0AB39BV93</accession>
<keyword evidence="1" id="KW-1133">Transmembrane helix</keyword>
<feature type="transmembrane region" description="Helical" evidence="1">
    <location>
        <begin position="5"/>
        <end position="24"/>
    </location>
</feature>
<dbReference type="AlphaFoldDB" id="A0AB39BV93"/>
<sequence>MRKKIWLSIIMGILVGATSSFFLYQGEPVFFQIEYIHPNETVKVWEQNFDVTVSAFRITVLSIVGFFLGLWIVDRIRVWFQRMH</sequence>
<protein>
    <recommendedName>
        <fullName evidence="3">DUF4321 domain-containing protein</fullName>
    </recommendedName>
</protein>
<gene>
    <name evidence="2" type="ORF">AB3N04_05415</name>
</gene>
<keyword evidence="1" id="KW-0472">Membrane</keyword>
<feature type="transmembrane region" description="Helical" evidence="1">
    <location>
        <begin position="55"/>
        <end position="73"/>
    </location>
</feature>
<keyword evidence="1" id="KW-0812">Transmembrane</keyword>
<evidence type="ECO:0000256" key="1">
    <source>
        <dbReference type="SAM" id="Phobius"/>
    </source>
</evidence>
<reference evidence="2" key="1">
    <citation type="submission" date="2024-07" db="EMBL/GenBank/DDBJ databases">
        <title>Identification and characteristics of an arsenic-resistant bacterial isolate, which belongs to a novel species.</title>
        <authorList>
            <person name="Juszczyk A."/>
            <person name="Kowalczyk A."/>
            <person name="Was K."/>
            <person name="Kosowicz W."/>
            <person name="Budzyn A."/>
            <person name="Latowski D."/>
        </authorList>
    </citation>
    <scope>NUCLEOTIDE SEQUENCE</scope>
    <source>
        <strain evidence="2">As8PL</strain>
    </source>
</reference>
<organism evidence="2">
    <name type="scientific">Alkalihalophilus sp. As8PL</name>
    <dbReference type="NCBI Taxonomy" id="3237103"/>
    <lineage>
        <taxon>Bacteria</taxon>
        <taxon>Bacillati</taxon>
        <taxon>Bacillota</taxon>
        <taxon>Bacilli</taxon>
        <taxon>Bacillales</taxon>
        <taxon>Bacillaceae</taxon>
        <taxon>Alkalihalophilus</taxon>
    </lineage>
</organism>
<evidence type="ECO:0008006" key="3">
    <source>
        <dbReference type="Google" id="ProtNLM"/>
    </source>
</evidence>
<proteinExistence type="predicted"/>
<dbReference type="RefSeq" id="WP_368505086.1">
    <property type="nucleotide sequence ID" value="NZ_CP162551.1"/>
</dbReference>
<evidence type="ECO:0000313" key="2">
    <source>
        <dbReference type="EMBL" id="XDI37758.1"/>
    </source>
</evidence>
<dbReference type="EMBL" id="CP162551">
    <property type="protein sequence ID" value="XDI37758.1"/>
    <property type="molecule type" value="Genomic_DNA"/>
</dbReference>